<proteinExistence type="predicted"/>
<name>A0A8S1IRT8_9CHLO</name>
<dbReference type="PROSITE" id="PS50089">
    <property type="entry name" value="ZF_RING_2"/>
    <property type="match status" value="1"/>
</dbReference>
<evidence type="ECO:0000313" key="7">
    <source>
        <dbReference type="EMBL" id="CAD7696982.1"/>
    </source>
</evidence>
<evidence type="ECO:0000313" key="8">
    <source>
        <dbReference type="Proteomes" id="UP000708148"/>
    </source>
</evidence>
<evidence type="ECO:0000256" key="4">
    <source>
        <dbReference type="PROSITE-ProRule" id="PRU00175"/>
    </source>
</evidence>
<feature type="compositionally biased region" description="Low complexity" evidence="5">
    <location>
        <begin position="296"/>
        <end position="307"/>
    </location>
</feature>
<dbReference type="OrthoDB" id="546518at2759"/>
<gene>
    <name evidence="7" type="ORF">OSTQU699_LOCUS2343</name>
</gene>
<dbReference type="Gene3D" id="3.30.40.10">
    <property type="entry name" value="Zinc/RING finger domain, C3HC4 (zinc finger)"/>
    <property type="match status" value="1"/>
</dbReference>
<organism evidence="7 8">
    <name type="scientific">Ostreobium quekettii</name>
    <dbReference type="NCBI Taxonomy" id="121088"/>
    <lineage>
        <taxon>Eukaryota</taxon>
        <taxon>Viridiplantae</taxon>
        <taxon>Chlorophyta</taxon>
        <taxon>core chlorophytes</taxon>
        <taxon>Ulvophyceae</taxon>
        <taxon>TCBD clade</taxon>
        <taxon>Bryopsidales</taxon>
        <taxon>Ostreobineae</taxon>
        <taxon>Ostreobiaceae</taxon>
        <taxon>Ostreobium</taxon>
    </lineage>
</organism>
<feature type="region of interest" description="Disordered" evidence="5">
    <location>
        <begin position="215"/>
        <end position="270"/>
    </location>
</feature>
<dbReference type="GO" id="GO:0043161">
    <property type="term" value="P:proteasome-mediated ubiquitin-dependent protein catabolic process"/>
    <property type="evidence" value="ECO:0007669"/>
    <property type="project" value="TreeGrafter"/>
</dbReference>
<dbReference type="Proteomes" id="UP000708148">
    <property type="component" value="Unassembled WGS sequence"/>
</dbReference>
<dbReference type="PANTHER" id="PTHR15898:SF13">
    <property type="entry name" value="BIFUNCTIONAL APOPTOSIS REGULATOR"/>
    <property type="match status" value="1"/>
</dbReference>
<evidence type="ECO:0000259" key="6">
    <source>
        <dbReference type="PROSITE" id="PS50089"/>
    </source>
</evidence>
<keyword evidence="8" id="KW-1185">Reference proteome</keyword>
<protein>
    <recommendedName>
        <fullName evidence="6">RING-type domain-containing protein</fullName>
    </recommendedName>
</protein>
<comment type="caution">
    <text evidence="7">The sequence shown here is derived from an EMBL/GenBank/DDBJ whole genome shotgun (WGS) entry which is preliminary data.</text>
</comment>
<dbReference type="InterPro" id="IPR001841">
    <property type="entry name" value="Znf_RING"/>
</dbReference>
<sequence>MAPRASRSPKTDPTRPPEEPPSLPEASSGPESAQPASRAPRHGRPRSPAPEPGPQTCAKDAKDGGGAEGTQDCGCESGFSSSTNVCRERRDQRGAAQRCYPDVEELQCSICYELLLDPVVGSCGHDFCRHCFEEWKKRSRKRNCPICRKRLPSDLGVCGRLKDMIEKLFPNQSSIRRQQVESWQKEAQELGGGARDADLEALMAQISHLLEDANSGAEMDGSEDIRNSGDPAGALSNDDSASRPAGPSDAPPRPSTSAPDAAAPGWTRHVRPRSSLLANVAFTMGSYHRRRRRFRASSSQSSGAITSSGGGSASAGASGPESRQSRGGVSHSIDGGGAPASQAAGSSQQSVRRPLPVVDEQDSQGEQTS</sequence>
<reference evidence="7" key="1">
    <citation type="submission" date="2020-12" db="EMBL/GenBank/DDBJ databases">
        <authorList>
            <person name="Iha C."/>
        </authorList>
    </citation>
    <scope>NUCLEOTIDE SEQUENCE</scope>
</reference>
<dbReference type="SUPFAM" id="SSF57850">
    <property type="entry name" value="RING/U-box"/>
    <property type="match status" value="1"/>
</dbReference>
<dbReference type="Pfam" id="PF00097">
    <property type="entry name" value="zf-C3HC4"/>
    <property type="match status" value="1"/>
</dbReference>
<feature type="region of interest" description="Disordered" evidence="5">
    <location>
        <begin position="291"/>
        <end position="369"/>
    </location>
</feature>
<evidence type="ECO:0000256" key="5">
    <source>
        <dbReference type="SAM" id="MobiDB-lite"/>
    </source>
</evidence>
<feature type="domain" description="RING-type" evidence="6">
    <location>
        <begin position="108"/>
        <end position="148"/>
    </location>
</feature>
<keyword evidence="3" id="KW-0862">Zinc</keyword>
<keyword evidence="1" id="KW-0479">Metal-binding</keyword>
<feature type="region of interest" description="Disordered" evidence="5">
    <location>
        <begin position="1"/>
        <end position="64"/>
    </location>
</feature>
<dbReference type="GO" id="GO:0061630">
    <property type="term" value="F:ubiquitin protein ligase activity"/>
    <property type="evidence" value="ECO:0007669"/>
    <property type="project" value="TreeGrafter"/>
</dbReference>
<dbReference type="EMBL" id="CAJHUC010000587">
    <property type="protein sequence ID" value="CAD7696982.1"/>
    <property type="molecule type" value="Genomic_DNA"/>
</dbReference>
<dbReference type="PANTHER" id="PTHR15898">
    <property type="entry name" value="BIFUNCTIONAL APOPTOSIS REGULATOR"/>
    <property type="match status" value="1"/>
</dbReference>
<evidence type="ECO:0000256" key="3">
    <source>
        <dbReference type="ARBA" id="ARBA00022833"/>
    </source>
</evidence>
<evidence type="ECO:0000256" key="2">
    <source>
        <dbReference type="ARBA" id="ARBA00022771"/>
    </source>
</evidence>
<feature type="compositionally biased region" description="Low complexity" evidence="5">
    <location>
        <begin position="339"/>
        <end position="350"/>
    </location>
</feature>
<dbReference type="AlphaFoldDB" id="A0A8S1IRT8"/>
<evidence type="ECO:0000256" key="1">
    <source>
        <dbReference type="ARBA" id="ARBA00022723"/>
    </source>
</evidence>
<keyword evidence="2 4" id="KW-0863">Zinc-finger</keyword>
<accession>A0A8S1IRT8</accession>
<dbReference type="InterPro" id="IPR013083">
    <property type="entry name" value="Znf_RING/FYVE/PHD"/>
</dbReference>
<dbReference type="SMART" id="SM00184">
    <property type="entry name" value="RING"/>
    <property type="match status" value="1"/>
</dbReference>
<dbReference type="InterPro" id="IPR018957">
    <property type="entry name" value="Znf_C3HC4_RING-type"/>
</dbReference>
<dbReference type="GO" id="GO:0008270">
    <property type="term" value="F:zinc ion binding"/>
    <property type="evidence" value="ECO:0007669"/>
    <property type="project" value="UniProtKB-KW"/>
</dbReference>
<feature type="compositionally biased region" description="Basic and acidic residues" evidence="5">
    <location>
        <begin position="9"/>
        <end position="18"/>
    </location>
</feature>